<proteinExistence type="predicted"/>
<sequence length="279" mass="32039">MMKPPKPPKPAGSESEMYDLQADLKIWAIDTFLLTATKEQKKYDLNDLDLRLIWDDVVVTHEPAEYFDEQIHRLPKAQVLFSTTFRNNTDSDQEYSFRTERCTRSIAEMEIQRGVVISKEMSLKLTLPNNILEANAGFRHELSLGSASRQSTEEELTWGVDTRIIVHARNAAFAEVKVAEEQMTSQFRLVTTMQGRIRAVFVDATRNQAFVKYIEGDLATIVETMLSKRRQPSNPVNPKPQVWVETRKNGNRVLMIETSGKCMFRFGVHQEVEVNQKPT</sequence>
<comment type="caution">
    <text evidence="1">The sequence shown here is derived from an EMBL/GenBank/DDBJ whole genome shotgun (WGS) entry which is preliminary data.</text>
</comment>
<accession>A0A8J4X2A0</accession>
<dbReference type="AlphaFoldDB" id="A0A8J4X2A0"/>
<keyword evidence="2" id="KW-1185">Reference proteome</keyword>
<dbReference type="PANTHER" id="PTHR39369:SF6">
    <property type="entry name" value="LIN-24 (TWENTY-FOUR) LIKE"/>
    <property type="match status" value="1"/>
</dbReference>
<dbReference type="SUPFAM" id="SSF56973">
    <property type="entry name" value="Aerolisin/ETX pore-forming domain"/>
    <property type="match status" value="1"/>
</dbReference>
<dbReference type="EMBL" id="LUCH01000769">
    <property type="protein sequence ID" value="KAF5404347.1"/>
    <property type="molecule type" value="Genomic_DNA"/>
</dbReference>
<dbReference type="CDD" id="cd20237">
    <property type="entry name" value="PFM_LIN24-like"/>
    <property type="match status" value="1"/>
</dbReference>
<dbReference type="OrthoDB" id="9977517at2759"/>
<evidence type="ECO:0000313" key="2">
    <source>
        <dbReference type="Proteomes" id="UP000748531"/>
    </source>
</evidence>
<evidence type="ECO:0000313" key="1">
    <source>
        <dbReference type="EMBL" id="KAF5404347.1"/>
    </source>
</evidence>
<organism evidence="1 2">
    <name type="scientific">Paragonimus heterotremus</name>
    <dbReference type="NCBI Taxonomy" id="100268"/>
    <lineage>
        <taxon>Eukaryota</taxon>
        <taxon>Metazoa</taxon>
        <taxon>Spiralia</taxon>
        <taxon>Lophotrochozoa</taxon>
        <taxon>Platyhelminthes</taxon>
        <taxon>Trematoda</taxon>
        <taxon>Digenea</taxon>
        <taxon>Plagiorchiida</taxon>
        <taxon>Troglotremata</taxon>
        <taxon>Troglotrematidae</taxon>
        <taxon>Paragonimus</taxon>
    </lineage>
</organism>
<gene>
    <name evidence="1" type="ORF">PHET_02296</name>
</gene>
<dbReference type="Proteomes" id="UP000748531">
    <property type="component" value="Unassembled WGS sequence"/>
</dbReference>
<dbReference type="PANTHER" id="PTHR39369">
    <property type="entry name" value="LIN-24 (TWENTY-FOUR) LIKE"/>
    <property type="match status" value="1"/>
</dbReference>
<dbReference type="Gene3D" id="2.170.15.10">
    <property type="entry name" value="Proaerolysin, chain A, domain 3"/>
    <property type="match status" value="1"/>
</dbReference>
<protein>
    <submittedName>
        <fullName evidence="1">LIN 24 Twenty four Like family member</fullName>
    </submittedName>
</protein>
<name>A0A8J4X2A0_9TREM</name>
<reference evidence="1" key="1">
    <citation type="submission" date="2019-05" db="EMBL/GenBank/DDBJ databases">
        <title>Annotation for the trematode Paragonimus heterotremus.</title>
        <authorList>
            <person name="Choi Y.-J."/>
        </authorList>
    </citation>
    <scope>NUCLEOTIDE SEQUENCE</scope>
    <source>
        <strain evidence="1">LC</strain>
    </source>
</reference>